<feature type="transmembrane region" description="Helical" evidence="7">
    <location>
        <begin position="186"/>
        <end position="209"/>
    </location>
</feature>
<dbReference type="PANTHER" id="PTHR43744">
    <property type="entry name" value="ABC TRANSPORTER PERMEASE PROTEIN MG189-RELATED-RELATED"/>
    <property type="match status" value="1"/>
</dbReference>
<evidence type="ECO:0000259" key="8">
    <source>
        <dbReference type="PROSITE" id="PS50928"/>
    </source>
</evidence>
<comment type="subcellular location">
    <subcellularLocation>
        <location evidence="1 7">Cell membrane</location>
        <topology evidence="1 7">Multi-pass membrane protein</topology>
    </subcellularLocation>
</comment>
<dbReference type="Proteomes" id="UP000290909">
    <property type="component" value="Chromosome"/>
</dbReference>
<dbReference type="InterPro" id="IPR035906">
    <property type="entry name" value="MetI-like_sf"/>
</dbReference>
<evidence type="ECO:0000256" key="3">
    <source>
        <dbReference type="ARBA" id="ARBA00022475"/>
    </source>
</evidence>
<name>A0A449BLI8_9MOLU</name>
<sequence>MKRKLKTKYLISSFFKYTVMIIAVLIVIVPLIPIILGSFKNGFEFQSSGVFELPRDFTLQNYVTAFTDGNMLLGFFNTVLILVISLIVSILTGAMVAYVLHRFRFKGHSKVKALFLIAALLPSITNNIATFQIVSRLGIFNTRFVGILLFSGTDIISVYIMLQFLDNISTSLDESAMMDGASYFTIFFKIILPLLMPAAITVGIIKGVAIYNDFITPYLFMPSSELAMISTALFNFKGPFAAQWEVISAGIVITALPILIVFLISQKWIYNGLVLGSVKE</sequence>
<keyword evidence="2 7" id="KW-0813">Transport</keyword>
<keyword evidence="5 7" id="KW-1133">Transmembrane helix</keyword>
<feature type="transmembrane region" description="Helical" evidence="7">
    <location>
        <begin position="79"/>
        <end position="101"/>
    </location>
</feature>
<feature type="transmembrane region" description="Helical" evidence="7">
    <location>
        <begin position="14"/>
        <end position="36"/>
    </location>
</feature>
<protein>
    <submittedName>
        <fullName evidence="9">Inner membrane ABC transporter permease protein ycjP</fullName>
    </submittedName>
</protein>
<gene>
    <name evidence="9" type="primary">ycjP_6</name>
    <name evidence="9" type="ORF">NCTC10172_01379</name>
</gene>
<keyword evidence="6 7" id="KW-0472">Membrane</keyword>
<dbReference type="RefSeq" id="WP_035368783.1">
    <property type="nucleotide sequence ID" value="NZ_LR215050.1"/>
</dbReference>
<dbReference type="KEGG" id="ahk:NCTC10172_01379"/>
<dbReference type="AlphaFoldDB" id="A0A449BLI8"/>
<evidence type="ECO:0000256" key="2">
    <source>
        <dbReference type="ARBA" id="ARBA00022448"/>
    </source>
</evidence>
<dbReference type="GO" id="GO:0005886">
    <property type="term" value="C:plasma membrane"/>
    <property type="evidence" value="ECO:0007669"/>
    <property type="project" value="UniProtKB-SubCell"/>
</dbReference>
<reference evidence="9 10" key="1">
    <citation type="submission" date="2019-01" db="EMBL/GenBank/DDBJ databases">
        <authorList>
            <consortium name="Pathogen Informatics"/>
        </authorList>
    </citation>
    <scope>NUCLEOTIDE SEQUENCE [LARGE SCALE GENOMIC DNA]</scope>
    <source>
        <strain evidence="9 10">NCTC10172</strain>
    </source>
</reference>
<organism evidence="9 10">
    <name type="scientific">Acholeplasma hippikon</name>
    <dbReference type="NCBI Taxonomy" id="264636"/>
    <lineage>
        <taxon>Bacteria</taxon>
        <taxon>Bacillati</taxon>
        <taxon>Mycoplasmatota</taxon>
        <taxon>Mollicutes</taxon>
        <taxon>Acholeplasmatales</taxon>
        <taxon>Acholeplasmataceae</taxon>
        <taxon>Acholeplasma</taxon>
    </lineage>
</organism>
<dbReference type="EMBL" id="LR215050">
    <property type="protein sequence ID" value="VEU83304.1"/>
    <property type="molecule type" value="Genomic_DNA"/>
</dbReference>
<proteinExistence type="inferred from homology"/>
<dbReference type="CDD" id="cd06261">
    <property type="entry name" value="TM_PBP2"/>
    <property type="match status" value="1"/>
</dbReference>
<feature type="transmembrane region" description="Helical" evidence="7">
    <location>
        <begin position="246"/>
        <end position="265"/>
    </location>
</feature>
<feature type="transmembrane region" description="Helical" evidence="7">
    <location>
        <begin position="113"/>
        <end position="133"/>
    </location>
</feature>
<dbReference type="PANTHER" id="PTHR43744:SF3">
    <property type="entry name" value="LACTOSE TRANSPORT SYSTEM PERMEASE PROTEIN LACG"/>
    <property type="match status" value="1"/>
</dbReference>
<dbReference type="SUPFAM" id="SSF161098">
    <property type="entry name" value="MetI-like"/>
    <property type="match status" value="1"/>
</dbReference>
<evidence type="ECO:0000313" key="10">
    <source>
        <dbReference type="Proteomes" id="UP000290909"/>
    </source>
</evidence>
<dbReference type="Pfam" id="PF00528">
    <property type="entry name" value="BPD_transp_1"/>
    <property type="match status" value="1"/>
</dbReference>
<feature type="transmembrane region" description="Helical" evidence="7">
    <location>
        <begin position="145"/>
        <end position="165"/>
    </location>
</feature>
<evidence type="ECO:0000256" key="4">
    <source>
        <dbReference type="ARBA" id="ARBA00022692"/>
    </source>
</evidence>
<dbReference type="GO" id="GO:0055085">
    <property type="term" value="P:transmembrane transport"/>
    <property type="evidence" value="ECO:0007669"/>
    <property type="project" value="InterPro"/>
</dbReference>
<keyword evidence="3" id="KW-1003">Cell membrane</keyword>
<keyword evidence="10" id="KW-1185">Reference proteome</keyword>
<dbReference type="PROSITE" id="PS50928">
    <property type="entry name" value="ABC_TM1"/>
    <property type="match status" value="1"/>
</dbReference>
<evidence type="ECO:0000313" key="9">
    <source>
        <dbReference type="EMBL" id="VEU83304.1"/>
    </source>
</evidence>
<dbReference type="Gene3D" id="1.10.3720.10">
    <property type="entry name" value="MetI-like"/>
    <property type="match status" value="1"/>
</dbReference>
<dbReference type="STRING" id="1408416.GCA_000702765_00543"/>
<feature type="domain" description="ABC transmembrane type-1" evidence="8">
    <location>
        <begin position="75"/>
        <end position="265"/>
    </location>
</feature>
<keyword evidence="4 7" id="KW-0812">Transmembrane</keyword>
<evidence type="ECO:0000256" key="5">
    <source>
        <dbReference type="ARBA" id="ARBA00022989"/>
    </source>
</evidence>
<evidence type="ECO:0000256" key="6">
    <source>
        <dbReference type="ARBA" id="ARBA00023136"/>
    </source>
</evidence>
<comment type="similarity">
    <text evidence="7">Belongs to the binding-protein-dependent transport system permease family.</text>
</comment>
<dbReference type="InterPro" id="IPR000515">
    <property type="entry name" value="MetI-like"/>
</dbReference>
<evidence type="ECO:0000256" key="1">
    <source>
        <dbReference type="ARBA" id="ARBA00004651"/>
    </source>
</evidence>
<evidence type="ECO:0000256" key="7">
    <source>
        <dbReference type="RuleBase" id="RU363032"/>
    </source>
</evidence>
<accession>A0A449BLI8</accession>